<dbReference type="HOGENOM" id="CLU_025923_0_0_3"/>
<dbReference type="Proteomes" id="UP000010474">
    <property type="component" value="Chromosome"/>
</dbReference>
<dbReference type="InterPro" id="IPR058651">
    <property type="entry name" value="HTH_VMAP-M9"/>
</dbReference>
<dbReference type="STRING" id="272123.Anacy_5364"/>
<dbReference type="Pfam" id="PF00931">
    <property type="entry name" value="NB-ARC"/>
    <property type="match status" value="1"/>
</dbReference>
<dbReference type="EMBL" id="CP003659">
    <property type="protein sequence ID" value="AFZ60685.1"/>
    <property type="molecule type" value="Genomic_DNA"/>
</dbReference>
<organism evidence="3 4">
    <name type="scientific">Anabaena cylindrica (strain ATCC 27899 / PCC 7122)</name>
    <dbReference type="NCBI Taxonomy" id="272123"/>
    <lineage>
        <taxon>Bacteria</taxon>
        <taxon>Bacillati</taxon>
        <taxon>Cyanobacteriota</taxon>
        <taxon>Cyanophyceae</taxon>
        <taxon>Nostocales</taxon>
        <taxon>Nostocaceae</taxon>
        <taxon>Anabaena</taxon>
    </lineage>
</organism>
<reference evidence="4" key="1">
    <citation type="journal article" date="2013" name="Proc. Natl. Acad. Sci. U.S.A.">
        <title>Improving the coverage of the cyanobacterial phylum using diversity-driven genome sequencing.</title>
        <authorList>
            <person name="Shih P.M."/>
            <person name="Wu D."/>
            <person name="Latifi A."/>
            <person name="Axen S.D."/>
            <person name="Fewer D.P."/>
            <person name="Talla E."/>
            <person name="Calteau A."/>
            <person name="Cai F."/>
            <person name="Tandeau de Marsac N."/>
            <person name="Rippka R."/>
            <person name="Herdman M."/>
            <person name="Sivonen K."/>
            <person name="Coursin T."/>
            <person name="Laurent T."/>
            <person name="Goodwin L."/>
            <person name="Nolan M."/>
            <person name="Davenport K.W."/>
            <person name="Han C.S."/>
            <person name="Rubin E.M."/>
            <person name="Eisen J.A."/>
            <person name="Woyke T."/>
            <person name="Gugger M."/>
            <person name="Kerfeld C.A."/>
        </authorList>
    </citation>
    <scope>NUCLEOTIDE SEQUENCE [LARGE SCALE GENOMIC DNA]</scope>
    <source>
        <strain evidence="4">ATCC 27899 / PCC 7122</strain>
    </source>
</reference>
<evidence type="ECO:0000313" key="4">
    <source>
        <dbReference type="Proteomes" id="UP000010474"/>
    </source>
</evidence>
<evidence type="ECO:0000259" key="2">
    <source>
        <dbReference type="Pfam" id="PF26355"/>
    </source>
</evidence>
<gene>
    <name evidence="3" type="ordered locus">Anacy_5364</name>
</gene>
<dbReference type="Pfam" id="PF26355">
    <property type="entry name" value="HTH_VMAP-M9"/>
    <property type="match status" value="1"/>
</dbReference>
<dbReference type="Gene3D" id="3.40.50.300">
    <property type="entry name" value="P-loop containing nucleotide triphosphate hydrolases"/>
    <property type="match status" value="1"/>
</dbReference>
<dbReference type="OrthoDB" id="572669at2"/>
<dbReference type="eggNOG" id="COG1672">
    <property type="taxonomic scope" value="Bacteria"/>
</dbReference>
<dbReference type="PATRIC" id="fig|272123.3.peg.5818"/>
<protein>
    <submittedName>
        <fullName evidence="3">NB-ARC domain protein</fullName>
    </submittedName>
</protein>
<keyword evidence="4" id="KW-1185">Reference proteome</keyword>
<name>K9ZQR9_ANACC</name>
<dbReference type="GO" id="GO:0043531">
    <property type="term" value="F:ADP binding"/>
    <property type="evidence" value="ECO:0007669"/>
    <property type="project" value="InterPro"/>
</dbReference>
<evidence type="ECO:0000259" key="1">
    <source>
        <dbReference type="Pfam" id="PF00931"/>
    </source>
</evidence>
<feature type="domain" description="vWA-MoxR associated protein N-terminal HTH" evidence="2">
    <location>
        <begin position="1"/>
        <end position="83"/>
    </location>
</feature>
<dbReference type="KEGG" id="acy:Anacy_5364"/>
<dbReference type="InterPro" id="IPR002182">
    <property type="entry name" value="NB-ARC"/>
</dbReference>
<feature type="domain" description="NB-ARC" evidence="1">
    <location>
        <begin position="132"/>
        <end position="230"/>
    </location>
</feature>
<dbReference type="PRINTS" id="PR00364">
    <property type="entry name" value="DISEASERSIST"/>
</dbReference>
<dbReference type="RefSeq" id="WP_015217297.1">
    <property type="nucleotide sequence ID" value="NC_019771.1"/>
</dbReference>
<evidence type="ECO:0000313" key="3">
    <source>
        <dbReference type="EMBL" id="AFZ60685.1"/>
    </source>
</evidence>
<dbReference type="AlphaFoldDB" id="K9ZQR9"/>
<dbReference type="InterPro" id="IPR027417">
    <property type="entry name" value="P-loop_NTPase"/>
</dbReference>
<dbReference type="SUPFAM" id="SSF52540">
    <property type="entry name" value="P-loop containing nucleoside triphosphate hydrolases"/>
    <property type="match status" value="1"/>
</dbReference>
<sequence length="444" mass="50952">MNSEEALSLLNDLFNKQSKAPLTSLEKAIICQSWEEKKYEEMTDIGYSSNYISKDSAPKLWKKISDVLGEKVSKNNLRVVLENLPPKKSLSKLETQEEFVTQSASVSVNNISAVQDWRNMVNLDIFGRDEELAILKNWIVKDECQLVAISGMGGIGKTTLIGNFIQDLVKNKEDIFTKIIWLSLEYSPTLENLLTEILDLLSPEQHLVPSIANLVDKLRSHRCLIILDAVENIFAEDSLAGKYRQGYEQYGNLFKQISNSEHQSCLLLTTVEIPREFSLLPVINSPVRLLKLQGLKIQSAKDILRKRGLTEEEGWETLIKLYRGNPLALKIVSPIILDFFNGKVINFLDENTTFVGHIVELLNKQFMRLSDLEKRLLYYLAERKKPINFAHLHSDFDQNLSKSQLLTVLESLFMRSLIEKNTENRESFFTLQPVIQKYVQNHHH</sequence>
<accession>K9ZQR9</accession>
<proteinExistence type="predicted"/>